<evidence type="ECO:0000259" key="2">
    <source>
        <dbReference type="PROSITE" id="PS50110"/>
    </source>
</evidence>
<feature type="domain" description="Response regulatory" evidence="2">
    <location>
        <begin position="4"/>
        <end position="132"/>
    </location>
</feature>
<dbReference type="PROSITE" id="PS50110">
    <property type="entry name" value="RESPONSE_REGULATORY"/>
    <property type="match status" value="1"/>
</dbReference>
<evidence type="ECO:0000256" key="1">
    <source>
        <dbReference type="PROSITE-ProRule" id="PRU00169"/>
    </source>
</evidence>
<dbReference type="SMART" id="SM00448">
    <property type="entry name" value="REC"/>
    <property type="match status" value="1"/>
</dbReference>
<proteinExistence type="predicted"/>
<dbReference type="PANTHER" id="PTHR44520:SF2">
    <property type="entry name" value="RESPONSE REGULATOR RCP1"/>
    <property type="match status" value="1"/>
</dbReference>
<evidence type="ECO:0000313" key="3">
    <source>
        <dbReference type="EMBL" id="MCX2740302.1"/>
    </source>
</evidence>
<organism evidence="3 4">
    <name type="scientific">Pontibacter anaerobius</name>
    <dbReference type="NCBI Taxonomy" id="2993940"/>
    <lineage>
        <taxon>Bacteria</taxon>
        <taxon>Pseudomonadati</taxon>
        <taxon>Bacteroidota</taxon>
        <taxon>Cytophagia</taxon>
        <taxon>Cytophagales</taxon>
        <taxon>Hymenobacteraceae</taxon>
        <taxon>Pontibacter</taxon>
    </lineage>
</organism>
<name>A0ABT3RG20_9BACT</name>
<sequence length="132" mass="15338">MFRSVYIIDDDEVSAFLTEAMLTAENFSQRYHTFLNPCDALQQLLPSLQFNQSHKIPDVIFLDLNMPFINGWEFLDAVAPHAPQLRCCCLLYMLTSSLDIMEVRRAQEYDFLSGFLHKPLEESIIHNILKHS</sequence>
<keyword evidence="4" id="KW-1185">Reference proteome</keyword>
<dbReference type="RefSeq" id="WP_266052362.1">
    <property type="nucleotide sequence ID" value="NZ_JAPFQO010000006.1"/>
</dbReference>
<gene>
    <name evidence="3" type="ORF">OO017_10130</name>
</gene>
<dbReference type="EMBL" id="JAPFQO010000006">
    <property type="protein sequence ID" value="MCX2740302.1"/>
    <property type="molecule type" value="Genomic_DNA"/>
</dbReference>
<dbReference type="InterPro" id="IPR052893">
    <property type="entry name" value="TCS_response_regulator"/>
</dbReference>
<protein>
    <submittedName>
        <fullName evidence="3">Response regulator</fullName>
    </submittedName>
</protein>
<comment type="caution">
    <text evidence="3">The sequence shown here is derived from an EMBL/GenBank/DDBJ whole genome shotgun (WGS) entry which is preliminary data.</text>
</comment>
<dbReference type="PANTHER" id="PTHR44520">
    <property type="entry name" value="RESPONSE REGULATOR RCP1-RELATED"/>
    <property type="match status" value="1"/>
</dbReference>
<dbReference type="InterPro" id="IPR001789">
    <property type="entry name" value="Sig_transdc_resp-reg_receiver"/>
</dbReference>
<keyword evidence="1" id="KW-0597">Phosphoprotein</keyword>
<reference evidence="3 4" key="1">
    <citation type="submission" date="2022-11" db="EMBL/GenBank/DDBJ databases">
        <title>The characterization of three novel Bacteroidetes species and genomic analysis of their roles in tidal elemental geochemical cycles.</title>
        <authorList>
            <person name="Ma K.-J."/>
        </authorList>
    </citation>
    <scope>NUCLEOTIDE SEQUENCE [LARGE SCALE GENOMIC DNA]</scope>
    <source>
        <strain evidence="3 4">M82</strain>
    </source>
</reference>
<accession>A0ABT3RG20</accession>
<dbReference type="Gene3D" id="3.40.50.2300">
    <property type="match status" value="1"/>
</dbReference>
<dbReference type="Proteomes" id="UP001207228">
    <property type="component" value="Unassembled WGS sequence"/>
</dbReference>
<dbReference type="Pfam" id="PF00072">
    <property type="entry name" value="Response_reg"/>
    <property type="match status" value="1"/>
</dbReference>
<dbReference type="SUPFAM" id="SSF52172">
    <property type="entry name" value="CheY-like"/>
    <property type="match status" value="1"/>
</dbReference>
<dbReference type="InterPro" id="IPR011006">
    <property type="entry name" value="CheY-like_superfamily"/>
</dbReference>
<dbReference type="CDD" id="cd00156">
    <property type="entry name" value="REC"/>
    <property type="match status" value="1"/>
</dbReference>
<evidence type="ECO:0000313" key="4">
    <source>
        <dbReference type="Proteomes" id="UP001207228"/>
    </source>
</evidence>
<feature type="modified residue" description="4-aspartylphosphate" evidence="1">
    <location>
        <position position="63"/>
    </location>
</feature>